<dbReference type="Proteomes" id="UP000787472">
    <property type="component" value="Unassembled WGS sequence"/>
</dbReference>
<dbReference type="Pfam" id="PF12833">
    <property type="entry name" value="HTH_18"/>
    <property type="match status" value="1"/>
</dbReference>
<dbReference type="SMART" id="SM00342">
    <property type="entry name" value="HTH_ARAC"/>
    <property type="match status" value="1"/>
</dbReference>
<keyword evidence="6" id="KW-1185">Reference proteome</keyword>
<name>A0A9E5JWU2_9GAMM</name>
<proteinExistence type="predicted"/>
<dbReference type="InterPro" id="IPR020449">
    <property type="entry name" value="Tscrpt_reg_AraC-type_HTH"/>
</dbReference>
<evidence type="ECO:0000313" key="5">
    <source>
        <dbReference type="EMBL" id="NHO66754.1"/>
    </source>
</evidence>
<evidence type="ECO:0000259" key="4">
    <source>
        <dbReference type="PROSITE" id="PS01124"/>
    </source>
</evidence>
<dbReference type="PRINTS" id="PR00032">
    <property type="entry name" value="HTHARAC"/>
</dbReference>
<dbReference type="PANTHER" id="PTHR47894">
    <property type="entry name" value="HTH-TYPE TRANSCRIPTIONAL REGULATOR GADX"/>
    <property type="match status" value="1"/>
</dbReference>
<dbReference type="InterPro" id="IPR009057">
    <property type="entry name" value="Homeodomain-like_sf"/>
</dbReference>
<evidence type="ECO:0000256" key="1">
    <source>
        <dbReference type="ARBA" id="ARBA00023015"/>
    </source>
</evidence>
<dbReference type="EMBL" id="JAAONZ010000011">
    <property type="protein sequence ID" value="NHO66754.1"/>
    <property type="molecule type" value="Genomic_DNA"/>
</dbReference>
<dbReference type="Pfam" id="PF12625">
    <property type="entry name" value="Arabinose_bd"/>
    <property type="match status" value="1"/>
</dbReference>
<organism evidence="5 6">
    <name type="scientific">Pseudomaricurvus hydrocarbonicus</name>
    <dbReference type="NCBI Taxonomy" id="1470433"/>
    <lineage>
        <taxon>Bacteria</taxon>
        <taxon>Pseudomonadati</taxon>
        <taxon>Pseudomonadota</taxon>
        <taxon>Gammaproteobacteria</taxon>
        <taxon>Cellvibrionales</taxon>
        <taxon>Cellvibrionaceae</taxon>
        <taxon>Pseudomaricurvus</taxon>
    </lineage>
</organism>
<dbReference type="PROSITE" id="PS01124">
    <property type="entry name" value="HTH_ARAC_FAMILY_2"/>
    <property type="match status" value="1"/>
</dbReference>
<dbReference type="GO" id="GO:0005829">
    <property type="term" value="C:cytosol"/>
    <property type="evidence" value="ECO:0007669"/>
    <property type="project" value="TreeGrafter"/>
</dbReference>
<dbReference type="PANTHER" id="PTHR47894:SF1">
    <property type="entry name" value="HTH-TYPE TRANSCRIPTIONAL REGULATOR VQSM"/>
    <property type="match status" value="1"/>
</dbReference>
<evidence type="ECO:0000256" key="3">
    <source>
        <dbReference type="ARBA" id="ARBA00023163"/>
    </source>
</evidence>
<sequence length="343" mass="38729">MHIESNHGSPQSLRHLVQGLLPLINWMETQGIDKAPILKHAGIPLDALSQPDYSITPSQEICFTCEAYRAANQPDLGLLIGPTYHLSNYGMLGLAAMTSRDVFECYQVILENILLTWTFFRCSIYTEGDLAYLQMEPIRDLGASLQYMIERDLSAGRQIASEALDQILPVVSVEFQHPPTGHADKYIEVFGCEAKFNAKHNRIGFEKYWLEQPLPKADAITSSVFTSQCQEIAKSLRAKHSFAEHIRYHLLNSNFDTPSLDAVARVFNTTPRTIQRKLASESVSYQELLDDVRESVSTEYLLSSDLTIEEISERIGYNDAAAFSNAFKRWTGVSPTQYRKRTP</sequence>
<dbReference type="GO" id="GO:0000976">
    <property type="term" value="F:transcription cis-regulatory region binding"/>
    <property type="evidence" value="ECO:0007669"/>
    <property type="project" value="TreeGrafter"/>
</dbReference>
<comment type="caution">
    <text evidence="5">The sequence shown here is derived from an EMBL/GenBank/DDBJ whole genome shotgun (WGS) entry which is preliminary data.</text>
</comment>
<evidence type="ECO:0000256" key="2">
    <source>
        <dbReference type="ARBA" id="ARBA00023125"/>
    </source>
</evidence>
<keyword evidence="1" id="KW-0805">Transcription regulation</keyword>
<dbReference type="InterPro" id="IPR032687">
    <property type="entry name" value="AraC-type_N"/>
</dbReference>
<reference evidence="5" key="1">
    <citation type="submission" date="2020-03" db="EMBL/GenBank/DDBJ databases">
        <authorList>
            <person name="Guo F."/>
        </authorList>
    </citation>
    <scope>NUCLEOTIDE SEQUENCE</scope>
    <source>
        <strain evidence="5">JCM 30134</strain>
    </source>
</reference>
<gene>
    <name evidence="5" type="ORF">G8770_14485</name>
</gene>
<dbReference type="GO" id="GO:0003700">
    <property type="term" value="F:DNA-binding transcription factor activity"/>
    <property type="evidence" value="ECO:0007669"/>
    <property type="project" value="InterPro"/>
</dbReference>
<dbReference type="InterPro" id="IPR018060">
    <property type="entry name" value="HTH_AraC"/>
</dbReference>
<accession>A0A9E5JWU2</accession>
<keyword evidence="3" id="KW-0804">Transcription</keyword>
<keyword evidence="2" id="KW-0238">DNA-binding</keyword>
<evidence type="ECO:0000313" key="6">
    <source>
        <dbReference type="Proteomes" id="UP000787472"/>
    </source>
</evidence>
<dbReference type="AlphaFoldDB" id="A0A9E5JWU2"/>
<protein>
    <submittedName>
        <fullName evidence="5">AraC family transcriptional regulator</fullName>
    </submittedName>
</protein>
<dbReference type="RefSeq" id="WP_167188127.1">
    <property type="nucleotide sequence ID" value="NZ_JAAONZ010000011.1"/>
</dbReference>
<dbReference type="SUPFAM" id="SSF46689">
    <property type="entry name" value="Homeodomain-like"/>
    <property type="match status" value="1"/>
</dbReference>
<feature type="domain" description="HTH araC/xylS-type" evidence="4">
    <location>
        <begin position="240"/>
        <end position="341"/>
    </location>
</feature>
<dbReference type="Gene3D" id="1.10.10.60">
    <property type="entry name" value="Homeodomain-like"/>
    <property type="match status" value="1"/>
</dbReference>